<evidence type="ECO:0000256" key="1">
    <source>
        <dbReference type="SAM" id="SignalP"/>
    </source>
</evidence>
<keyword evidence="1" id="KW-0732">Signal</keyword>
<keyword evidence="3" id="KW-1185">Reference proteome</keyword>
<dbReference type="InterPro" id="IPR006597">
    <property type="entry name" value="Sel1-like"/>
</dbReference>
<accession>A0A385Z8X3</accession>
<dbReference type="Gene3D" id="1.25.40.10">
    <property type="entry name" value="Tetratricopeptide repeat domain"/>
    <property type="match status" value="2"/>
</dbReference>
<dbReference type="OrthoDB" id="6822308at2"/>
<dbReference type="EMBL" id="CP032419">
    <property type="protein sequence ID" value="AYC34118.1"/>
    <property type="molecule type" value="Genomic_DNA"/>
</dbReference>
<dbReference type="Proteomes" id="UP000265560">
    <property type="component" value="Chromosome"/>
</dbReference>
<reference evidence="3" key="1">
    <citation type="submission" date="2018-09" db="EMBL/GenBank/DDBJ databases">
        <authorList>
            <person name="Zhu H."/>
        </authorList>
    </citation>
    <scope>NUCLEOTIDE SEQUENCE [LARGE SCALE GENOMIC DNA]</scope>
    <source>
        <strain evidence="3">K2W31S-8</strain>
    </source>
</reference>
<dbReference type="PROSITE" id="PS51257">
    <property type="entry name" value="PROKAR_LIPOPROTEIN"/>
    <property type="match status" value="1"/>
</dbReference>
<proteinExistence type="predicted"/>
<dbReference type="RefSeq" id="WP_119894772.1">
    <property type="nucleotide sequence ID" value="NZ_CP032419.1"/>
</dbReference>
<organism evidence="2 3">
    <name type="scientific">Pseudomonas cavernae</name>
    <dbReference type="NCBI Taxonomy" id="2320867"/>
    <lineage>
        <taxon>Bacteria</taxon>
        <taxon>Pseudomonadati</taxon>
        <taxon>Pseudomonadota</taxon>
        <taxon>Gammaproteobacteria</taxon>
        <taxon>Pseudomonadales</taxon>
        <taxon>Pseudomonadaceae</taxon>
        <taxon>Pseudomonas</taxon>
    </lineage>
</organism>
<dbReference type="SUPFAM" id="SSF81901">
    <property type="entry name" value="HCP-like"/>
    <property type="match status" value="1"/>
</dbReference>
<name>A0A385Z8X3_9PSED</name>
<dbReference type="SMART" id="SM00671">
    <property type="entry name" value="SEL1"/>
    <property type="match status" value="2"/>
</dbReference>
<evidence type="ECO:0000313" key="3">
    <source>
        <dbReference type="Proteomes" id="UP000265560"/>
    </source>
</evidence>
<dbReference type="Pfam" id="PF13174">
    <property type="entry name" value="TPR_6"/>
    <property type="match status" value="2"/>
</dbReference>
<dbReference type="InterPro" id="IPR011990">
    <property type="entry name" value="TPR-like_helical_dom_sf"/>
</dbReference>
<sequence length="271" mass="30511">MPFTRSLLLSGCLLTGALMLSACSPTTPLFVAQLTTQEVAEYKTLKSQRMTAAIEEEGDLLTYSAQAIRDAKSAQAEQLYLDGYRDRKLSDEVRAIALYQIGLIYMSRYNDQRDDPKALNYLNRVRNEFPQTQAAGRSAERIVLISRRAQEPVQQSARERLAHWQPSQNLDLYKPSLDPDMTLLSRRAVLKNRTAEAEELYLLAVNDSGVPADIKTKALYQLGLMYLVADNPQANRDKAIGYLRRLLAQYPDSELADKAARHLDQALNQGD</sequence>
<dbReference type="AlphaFoldDB" id="A0A385Z8X3"/>
<protein>
    <submittedName>
        <fullName evidence="2">Outer membrane assembly lipoprotein YfiO</fullName>
    </submittedName>
</protein>
<keyword evidence="2" id="KW-0449">Lipoprotein</keyword>
<feature type="chain" id="PRO_5017478047" evidence="1">
    <location>
        <begin position="23"/>
        <end position="271"/>
    </location>
</feature>
<feature type="signal peptide" evidence="1">
    <location>
        <begin position="1"/>
        <end position="22"/>
    </location>
</feature>
<dbReference type="InterPro" id="IPR019734">
    <property type="entry name" value="TPR_rpt"/>
</dbReference>
<evidence type="ECO:0000313" key="2">
    <source>
        <dbReference type="EMBL" id="AYC34118.1"/>
    </source>
</evidence>
<dbReference type="KEGG" id="pcav:D3880_17900"/>
<gene>
    <name evidence="2" type="ORF">D3880_17900</name>
</gene>